<comment type="caution">
    <text evidence="4">The sequence shown here is derived from an EMBL/GenBank/DDBJ whole genome shotgun (WGS) entry which is preliminary data.</text>
</comment>
<evidence type="ECO:0000313" key="3">
    <source>
        <dbReference type="EMBL" id="KAG2978392.1"/>
    </source>
</evidence>
<dbReference type="EMBL" id="RCMK01000633">
    <property type="protein sequence ID" value="KAG2918230.1"/>
    <property type="molecule type" value="Genomic_DNA"/>
</dbReference>
<dbReference type="OrthoDB" id="10331326at2759"/>
<evidence type="ECO:0000313" key="1">
    <source>
        <dbReference type="EMBL" id="KAG2914480.1"/>
    </source>
</evidence>
<dbReference type="Proteomes" id="UP000251314">
    <property type="component" value="Unassembled WGS sequence"/>
</dbReference>
<dbReference type="Proteomes" id="UP000736787">
    <property type="component" value="Unassembled WGS sequence"/>
</dbReference>
<proteinExistence type="predicted"/>
<dbReference type="EMBL" id="RCMI01000373">
    <property type="protein sequence ID" value="KAG2914480.1"/>
    <property type="molecule type" value="Genomic_DNA"/>
</dbReference>
<dbReference type="EMBL" id="RCML01000392">
    <property type="protein sequence ID" value="KAG2978392.1"/>
    <property type="molecule type" value="Genomic_DNA"/>
</dbReference>
<evidence type="ECO:0000313" key="5">
    <source>
        <dbReference type="Proteomes" id="UP000251314"/>
    </source>
</evidence>
<gene>
    <name evidence="4" type="ORF">PC110_g13210</name>
    <name evidence="1" type="ORF">PC115_g11688</name>
    <name evidence="2" type="ORF">PC117_g17137</name>
    <name evidence="3" type="ORF">PC118_g12306</name>
</gene>
<keyword evidence="5" id="KW-1185">Reference proteome</keyword>
<evidence type="ECO:0000313" key="4">
    <source>
        <dbReference type="EMBL" id="RAW30442.1"/>
    </source>
</evidence>
<organism evidence="4 5">
    <name type="scientific">Phytophthora cactorum</name>
    <dbReference type="NCBI Taxonomy" id="29920"/>
    <lineage>
        <taxon>Eukaryota</taxon>
        <taxon>Sar</taxon>
        <taxon>Stramenopiles</taxon>
        <taxon>Oomycota</taxon>
        <taxon>Peronosporomycetes</taxon>
        <taxon>Peronosporales</taxon>
        <taxon>Peronosporaceae</taxon>
        <taxon>Phytophthora</taxon>
    </lineage>
</organism>
<dbReference type="EMBL" id="MJFZ01000371">
    <property type="protein sequence ID" value="RAW30442.1"/>
    <property type="molecule type" value="Genomic_DNA"/>
</dbReference>
<reference evidence="1" key="2">
    <citation type="submission" date="2018-10" db="EMBL/GenBank/DDBJ databases">
        <title>Effector identification in a new, highly contiguous assembly of the strawberry crown rot pathogen Phytophthora cactorum.</title>
        <authorList>
            <person name="Armitage A.D."/>
            <person name="Nellist C.F."/>
            <person name="Bates H."/>
            <person name="Vickerstaff R.J."/>
            <person name="Harrison R.J."/>
        </authorList>
    </citation>
    <scope>NUCLEOTIDE SEQUENCE</scope>
    <source>
        <strain evidence="1">4032</strain>
        <strain evidence="2">4040</strain>
        <strain evidence="3">P415</strain>
    </source>
</reference>
<dbReference type="Proteomes" id="UP000774804">
    <property type="component" value="Unassembled WGS sequence"/>
</dbReference>
<dbReference type="VEuPathDB" id="FungiDB:PC110_g13210"/>
<name>A0A329S491_9STRA</name>
<accession>A0A329S491</accession>
<dbReference type="Proteomes" id="UP000697107">
    <property type="component" value="Unassembled WGS sequence"/>
</dbReference>
<evidence type="ECO:0000313" key="2">
    <source>
        <dbReference type="EMBL" id="KAG2918230.1"/>
    </source>
</evidence>
<reference evidence="4 5" key="1">
    <citation type="submission" date="2018-01" db="EMBL/GenBank/DDBJ databases">
        <title>Draft genome of the strawberry crown rot pathogen Phytophthora cactorum.</title>
        <authorList>
            <person name="Armitage A.D."/>
            <person name="Lysoe E."/>
            <person name="Nellist C.F."/>
            <person name="Harrison R.J."/>
            <person name="Brurberg M.B."/>
        </authorList>
    </citation>
    <scope>NUCLEOTIDE SEQUENCE [LARGE SCALE GENOMIC DNA]</scope>
    <source>
        <strain evidence="4 5">10300</strain>
    </source>
</reference>
<dbReference type="AlphaFoldDB" id="A0A329S491"/>
<sequence length="71" mass="8010">MPSSYSPEALVSGQFGDIIAVTSGDNTTDVTVAQYIEETYAFRPNRKYNFMVDLVVIWAWCSYLFTSHSSM</sequence>
<protein>
    <submittedName>
        <fullName evidence="4">Uncharacterized protein</fullName>
    </submittedName>
</protein>